<gene>
    <name evidence="1" type="ORF">CPB84DRAFT_1780012</name>
</gene>
<dbReference type="OrthoDB" id="2867594at2759"/>
<proteinExistence type="predicted"/>
<dbReference type="EMBL" id="JADNYJ010000051">
    <property type="protein sequence ID" value="KAF8899802.1"/>
    <property type="molecule type" value="Genomic_DNA"/>
</dbReference>
<reference evidence="1" key="1">
    <citation type="submission" date="2020-11" db="EMBL/GenBank/DDBJ databases">
        <authorList>
            <consortium name="DOE Joint Genome Institute"/>
            <person name="Ahrendt S."/>
            <person name="Riley R."/>
            <person name="Andreopoulos W."/>
            <person name="LaButti K."/>
            <person name="Pangilinan J."/>
            <person name="Ruiz-duenas F.J."/>
            <person name="Barrasa J.M."/>
            <person name="Sanchez-Garcia M."/>
            <person name="Camarero S."/>
            <person name="Miyauchi S."/>
            <person name="Serrano A."/>
            <person name="Linde D."/>
            <person name="Babiker R."/>
            <person name="Drula E."/>
            <person name="Ayuso-Fernandez I."/>
            <person name="Pacheco R."/>
            <person name="Padilla G."/>
            <person name="Ferreira P."/>
            <person name="Barriuso J."/>
            <person name="Kellner H."/>
            <person name="Castanera R."/>
            <person name="Alfaro M."/>
            <person name="Ramirez L."/>
            <person name="Pisabarro A.G."/>
            <person name="Kuo A."/>
            <person name="Tritt A."/>
            <person name="Lipzen A."/>
            <person name="He G."/>
            <person name="Yan M."/>
            <person name="Ng V."/>
            <person name="Cullen D."/>
            <person name="Martin F."/>
            <person name="Rosso M.-N."/>
            <person name="Henrissat B."/>
            <person name="Hibbett D."/>
            <person name="Martinez A.T."/>
            <person name="Grigoriev I.V."/>
        </authorList>
    </citation>
    <scope>NUCLEOTIDE SEQUENCE</scope>
    <source>
        <strain evidence="1">AH 44721</strain>
    </source>
</reference>
<keyword evidence="2" id="KW-1185">Reference proteome</keyword>
<dbReference type="Proteomes" id="UP000724874">
    <property type="component" value="Unassembled WGS sequence"/>
</dbReference>
<organism evidence="1 2">
    <name type="scientific">Gymnopilus junonius</name>
    <name type="common">Spectacular rustgill mushroom</name>
    <name type="synonym">Gymnopilus spectabilis subsp. junonius</name>
    <dbReference type="NCBI Taxonomy" id="109634"/>
    <lineage>
        <taxon>Eukaryota</taxon>
        <taxon>Fungi</taxon>
        <taxon>Dikarya</taxon>
        <taxon>Basidiomycota</taxon>
        <taxon>Agaricomycotina</taxon>
        <taxon>Agaricomycetes</taxon>
        <taxon>Agaricomycetidae</taxon>
        <taxon>Agaricales</taxon>
        <taxon>Agaricineae</taxon>
        <taxon>Hymenogastraceae</taxon>
        <taxon>Gymnopilus</taxon>
    </lineage>
</organism>
<accession>A0A9P5TMN4</accession>
<sequence>MDSGCRCPVFCTADIPAATLNLLLQFVEEYISEFLDDPTLSMQVSDLIVIMGTNDITTITEGSSSPVTSSPTAFLDHTLQQVQEWFEINITQPFTKGFTSHCFLVLDNKTTEDDSCIFVSTLDSAPGEIHSLRCNFDVAMINVTSCDIQGESIEEGATGNFMRSGVTMTRENLRLVTNGGIYIENGEVMIDEAWRNFHNW</sequence>
<evidence type="ECO:0000313" key="1">
    <source>
        <dbReference type="EMBL" id="KAF8899802.1"/>
    </source>
</evidence>
<protein>
    <submittedName>
        <fullName evidence="1">Uncharacterized protein</fullName>
    </submittedName>
</protein>
<evidence type="ECO:0000313" key="2">
    <source>
        <dbReference type="Proteomes" id="UP000724874"/>
    </source>
</evidence>
<comment type="caution">
    <text evidence="1">The sequence shown here is derived from an EMBL/GenBank/DDBJ whole genome shotgun (WGS) entry which is preliminary data.</text>
</comment>
<name>A0A9P5TMN4_GYMJU</name>
<dbReference type="AlphaFoldDB" id="A0A9P5TMN4"/>